<dbReference type="Proteomes" id="UP000309848">
    <property type="component" value="Unassembled WGS sequence"/>
</dbReference>
<dbReference type="GO" id="GO:0006355">
    <property type="term" value="P:regulation of DNA-templated transcription"/>
    <property type="evidence" value="ECO:0007669"/>
    <property type="project" value="InterPro"/>
</dbReference>
<gene>
    <name evidence="1" type="ORF">E5A74_10605</name>
</gene>
<proteinExistence type="predicted"/>
<name>A0A4S1WIZ6_9SPHN</name>
<dbReference type="InterPro" id="IPR036388">
    <property type="entry name" value="WH-like_DNA-bd_sf"/>
</dbReference>
<dbReference type="Gene3D" id="1.10.10.10">
    <property type="entry name" value="Winged helix-like DNA-binding domain superfamily/Winged helix DNA-binding domain"/>
    <property type="match status" value="1"/>
</dbReference>
<organism evidence="1 2">
    <name type="scientific">Sphingomonas naasensis</name>
    <dbReference type="NCBI Taxonomy" id="1344951"/>
    <lineage>
        <taxon>Bacteria</taxon>
        <taxon>Pseudomonadati</taxon>
        <taxon>Pseudomonadota</taxon>
        <taxon>Alphaproteobacteria</taxon>
        <taxon>Sphingomonadales</taxon>
        <taxon>Sphingomonadaceae</taxon>
        <taxon>Sphingomonas</taxon>
    </lineage>
</organism>
<dbReference type="Gene3D" id="1.25.40.10">
    <property type="entry name" value="Tetratricopeptide repeat domain"/>
    <property type="match status" value="1"/>
</dbReference>
<evidence type="ECO:0000313" key="2">
    <source>
        <dbReference type="Proteomes" id="UP000309848"/>
    </source>
</evidence>
<protein>
    <submittedName>
        <fullName evidence="1">Uncharacterized protein</fullName>
    </submittedName>
</protein>
<dbReference type="InterPro" id="IPR016032">
    <property type="entry name" value="Sig_transdc_resp-reg_C-effctor"/>
</dbReference>
<dbReference type="RefSeq" id="WP_166745787.1">
    <property type="nucleotide sequence ID" value="NZ_JAASQM010000004.1"/>
</dbReference>
<keyword evidence="2" id="KW-1185">Reference proteome</keyword>
<dbReference type="SUPFAM" id="SSF48452">
    <property type="entry name" value="TPR-like"/>
    <property type="match status" value="1"/>
</dbReference>
<accession>A0A4S1WIZ6</accession>
<evidence type="ECO:0000313" key="1">
    <source>
        <dbReference type="EMBL" id="TGX42295.1"/>
    </source>
</evidence>
<sequence length="542" mass="58875">MFEPNGARIEIPSKKGMALLALLAMARDGVRARPWLQDMLWGSRAPEQASASLRRELSALRRLLNAGSDPLLICEHGRVTLALDHIAVDAGSARPGRCGEFLEGLDLVDAEAFEQWLREQRSDFAGQLAPPAAPVLPRDIVDMTEPAAGLPDRPTLAVLPFANLTGNAELDYVAEGLVSDLIDQIAHLRWLPVISGMASAAYPSAKLRLADIGRALGARYLIDGRLRGEAGALTLAIGISDTDTSEAIWSHHIQLPADASATMLGPVLDEIVGALSTRIDLAEMVRATRAPATGSGVTGLIWRARWHHNRYTPANARIAEDLLEQALAIDPDSSEAILQLAYFRQRQLWIKRASAAEIADLGQLARRAITADPIDGRGYMLAGMAELWRRNTVPAVALLEQAIRLNPSLALAYTQLAAAFYLDDAPEHALEPISRAFRLGLGEQYTYYALGELAIIRAMLGNATGAIEAADHAIVRREAYWYAHLVKIHALVQCGCAGEAAAALARLRRAKPRFDASYIDWIPFTTAKWPSRLRASLSVAEE</sequence>
<dbReference type="GO" id="GO:0003677">
    <property type="term" value="F:DNA binding"/>
    <property type="evidence" value="ECO:0007669"/>
    <property type="project" value="InterPro"/>
</dbReference>
<reference evidence="1 2" key="1">
    <citation type="submission" date="2019-04" db="EMBL/GenBank/DDBJ databases">
        <title>Sphingomonas psychrotolerans sp. nov., isolated from soil in the Tianshan Mountains, Xinjiang, China.</title>
        <authorList>
            <person name="Luo Y."/>
            <person name="Sheng H."/>
        </authorList>
    </citation>
    <scope>NUCLEOTIDE SEQUENCE [LARGE SCALE GENOMIC DNA]</scope>
    <source>
        <strain evidence="1 2">KIS18-15</strain>
    </source>
</reference>
<dbReference type="EMBL" id="SRXU01000004">
    <property type="protein sequence ID" value="TGX42295.1"/>
    <property type="molecule type" value="Genomic_DNA"/>
</dbReference>
<dbReference type="AlphaFoldDB" id="A0A4S1WIZ6"/>
<dbReference type="SUPFAM" id="SSF46894">
    <property type="entry name" value="C-terminal effector domain of the bipartite response regulators"/>
    <property type="match status" value="1"/>
</dbReference>
<dbReference type="InterPro" id="IPR011990">
    <property type="entry name" value="TPR-like_helical_dom_sf"/>
</dbReference>
<comment type="caution">
    <text evidence="1">The sequence shown here is derived from an EMBL/GenBank/DDBJ whole genome shotgun (WGS) entry which is preliminary data.</text>
</comment>